<dbReference type="GeneID" id="90994865"/>
<evidence type="ECO:0000259" key="2">
    <source>
        <dbReference type="Pfam" id="PF17479"/>
    </source>
</evidence>
<evidence type="ECO:0000313" key="4">
    <source>
        <dbReference type="Proteomes" id="UP000184114"/>
    </source>
</evidence>
<gene>
    <name evidence="3" type="ORF">SAMN02745784_00171</name>
</gene>
<dbReference type="InterPro" id="IPR035328">
    <property type="entry name" value="DUF3048_C"/>
</dbReference>
<organism evidence="3 4">
    <name type="scientific">Tissierella praeacuta DSM 18095</name>
    <dbReference type="NCBI Taxonomy" id="1123404"/>
    <lineage>
        <taxon>Bacteria</taxon>
        <taxon>Bacillati</taxon>
        <taxon>Bacillota</taxon>
        <taxon>Tissierellia</taxon>
        <taxon>Tissierellales</taxon>
        <taxon>Tissierellaceae</taxon>
        <taxon>Tissierella</taxon>
    </lineage>
</organism>
<dbReference type="STRING" id="1123404.SAMN02745784_00171"/>
<dbReference type="InterPro" id="IPR021416">
    <property type="entry name" value="DUF3048_N"/>
</dbReference>
<evidence type="ECO:0000259" key="1">
    <source>
        <dbReference type="Pfam" id="PF11258"/>
    </source>
</evidence>
<proteinExistence type="predicted"/>
<dbReference type="Proteomes" id="UP000184114">
    <property type="component" value="Unassembled WGS sequence"/>
</dbReference>
<dbReference type="SUPFAM" id="SSF159774">
    <property type="entry name" value="YerB-like"/>
    <property type="match status" value="1"/>
</dbReference>
<feature type="domain" description="DUF3048" evidence="2">
    <location>
        <begin position="229"/>
        <end position="338"/>
    </location>
</feature>
<name>A0A1M4S902_9FIRM</name>
<dbReference type="EMBL" id="FQTY01000001">
    <property type="protein sequence ID" value="SHE28671.1"/>
    <property type="molecule type" value="Genomic_DNA"/>
</dbReference>
<feature type="domain" description="DUF3048" evidence="1">
    <location>
        <begin position="60"/>
        <end position="201"/>
    </location>
</feature>
<dbReference type="Pfam" id="PF11258">
    <property type="entry name" value="DUF3048"/>
    <property type="match status" value="1"/>
</dbReference>
<evidence type="ECO:0000313" key="3">
    <source>
        <dbReference type="EMBL" id="SHE28671.1"/>
    </source>
</evidence>
<reference evidence="4" key="1">
    <citation type="submission" date="2016-11" db="EMBL/GenBank/DDBJ databases">
        <authorList>
            <person name="Varghese N."/>
            <person name="Submissions S."/>
        </authorList>
    </citation>
    <scope>NUCLEOTIDE SEQUENCE [LARGE SCALE GENOMIC DNA]</scope>
    <source>
        <strain evidence="4">DSM 18095</strain>
    </source>
</reference>
<keyword evidence="4" id="KW-1185">Reference proteome</keyword>
<sequence length="350" mass="40188">MKLKFKIILVAIFVALLSSSCKKEKIEEPVAVENPKEEEKVDEDDLAEEVPVKIEIPSPLSGIYAAEEKVNRRPVAIMFDNHHGARWQAGLKDAEIVYEFLVEAPYTRYMGIYLINDPASIGPIRSARPYFITTALEYDAVYAHVGGSEQAKSDIKTLKIADIDGLTSSNKVFWRKKHKKMPHNLYSSMEVLRTTQEERKYKMAGEYTSFKFREDDLDIDGDMANKIIIDYRKNNNTEYNYDNEKKNYTRKKDGKLHIDEVDETPIVAKNIIIQKAKTKVLDKDGRLEIQLVGEGQGKYITNGKTIDIKWVKKSRKDKTKYYNLEGKEIILNPGVTWIQVVEPTTNITIE</sequence>
<accession>A0A1M4S902</accession>
<dbReference type="PROSITE" id="PS51257">
    <property type="entry name" value="PROKAR_LIPOPROTEIN"/>
    <property type="match status" value="1"/>
</dbReference>
<protein>
    <recommendedName>
        <fullName evidence="5">DUF3048 domain-containing protein</fullName>
    </recommendedName>
</protein>
<dbReference type="Pfam" id="PF17479">
    <property type="entry name" value="DUF3048_C"/>
    <property type="match status" value="1"/>
</dbReference>
<dbReference type="Gene3D" id="3.50.90.10">
    <property type="entry name" value="YerB-like"/>
    <property type="match status" value="1"/>
</dbReference>
<dbReference type="InterPro" id="IPR023158">
    <property type="entry name" value="YerB-like_sf"/>
</dbReference>
<dbReference type="AlphaFoldDB" id="A0A1M4S902"/>
<evidence type="ECO:0008006" key="5">
    <source>
        <dbReference type="Google" id="ProtNLM"/>
    </source>
</evidence>
<dbReference type="RefSeq" id="WP_072971812.1">
    <property type="nucleotide sequence ID" value="NZ_FQTY01000001.1"/>
</dbReference>